<comment type="caution">
    <text evidence="1">The sequence shown here is derived from an EMBL/GenBank/DDBJ whole genome shotgun (WGS) entry which is preliminary data.</text>
</comment>
<evidence type="ECO:0000313" key="1">
    <source>
        <dbReference type="EMBL" id="TRX97420.1"/>
    </source>
</evidence>
<reference evidence="2" key="1">
    <citation type="submission" date="2019-06" db="EMBL/GenBank/DDBJ databases">
        <title>Draft genome sequence of the griseofulvin-producing fungus Xylaria cubensis strain G536.</title>
        <authorList>
            <person name="Mead M.E."/>
            <person name="Raja H.A."/>
            <person name="Steenwyk J.L."/>
            <person name="Knowles S.L."/>
            <person name="Oberlies N.H."/>
            <person name="Rokas A."/>
        </authorList>
    </citation>
    <scope>NUCLEOTIDE SEQUENCE [LARGE SCALE GENOMIC DNA]</scope>
    <source>
        <strain evidence="2">G536</strain>
    </source>
</reference>
<dbReference type="EMBL" id="VFLP01000006">
    <property type="protein sequence ID" value="TRX97420.1"/>
    <property type="molecule type" value="Genomic_DNA"/>
</dbReference>
<evidence type="ECO:0000313" key="2">
    <source>
        <dbReference type="Proteomes" id="UP000319160"/>
    </source>
</evidence>
<proteinExistence type="predicted"/>
<sequence length="1333" mass="152017">MERPQFIGWAQTWHDDINTKHRLLAIRNFGKAMINPAKWKQSWEEGGGTSGILYLLSLASVTEVKAFCHVIRASNRRGNKSSDREKAIEELVMALLPQHYPSTELRTRDKRPLQKFYGHMLRGCSSNFVERILDAQDSSNPLFQQLDLGKLLLAHSDMLKRRLTNYLIHEGPRPSQSEIDICLREFVSREPPYPGTQPKTSASMQFALELLQARVTLECTARRWPRNISELEVLMSIYRRLTRKSRSADKTFLIKLGFQLIELRPEFKASRDAGVLWTTVFTLWKKHPRQYEDLLSQGMRLGLRGSETVLSEIATRWKEDIDQYEHLLVQSLQQGLGGSAEKISEGYLKTISGIPRAELSSELRWRLLRLYCQHVPQKGIDIETSSDFRCLANQEWAFELVDKLKTEHAVVFLNHLYKVNPNFDFLRPPRGYKSILSMRTAPRRNFNVELLLTAYHRGDADAQQRARDEIDQLRKKAATSREQEDRALFAKASAHYAIATSDLEVYAETVLWQQRFIRDPLTVHSIFTGDAILSREGVALLSGVTPSPIEDAALNMIRQRLAVANQILKSFHEAERMASKEPSYKYSTWTALLPLYDEVYRERVSRIKKVKLQPHESELDLFHIIWEGTADLVSSIGFDVLRQVSEHVRDLLNGFSGPSLITASETLLDSAAGWSKKEDRNKDQNNIASTMELLSYQVISKLAHSDTPMLARDLIQRAIIEHPEASSWHRRFLSIGYMKNLPAEAAKSMLLSFAAAIGEKLEEQSYVKVGDEEPPKSAPPRSIIKVSTVKYLAQLLNDAEFISPDSAVEVLIELFKSATHIDVRLATLDSLLSTLNAILGDSGEQWRSNPMVEKILSTLDTVVSIAGNVNERRPVSEMDWVEAKEKVTVPATSENSSIPPLFGVVLNVTTGNQFPNLRKLQGELFSRLVLPTLHQSQEQHRRWFSLFLAKHRPDLNADILPHVPITPRIWHHMLDHQGHLLPSAVIDDYNKYMLLQLRMPTDIKDLNMALKSDATLRNDASVNHWLSIFGEPEQSRSWHEEIQSLLNLIVNPFEKASQVTDVVDAVVSQASVLLDDYEDRMEQWSQLVNSLGSTRIKFANLSRTDGKGYKDYMEKAWTQWYETTIFLVERLFSLVEQRTTSSADRETAMLPSTFPLRVWCLPYPDPRSSLRVEDFRHLAIKLDQCLSSFLNSGEGDMLLWTTLVEETYTTLSYIYTTTANRLCVAVHVGDLDLNPDQTAVAAVQLTKVAVALRFVENISRNGALRKPKLKKELTPEKSKIGELVKQLRAVMDRWGRPGVQGEQVPFRGMVLQWKSSNRATWEDICSWDSISEE</sequence>
<dbReference type="STRING" id="2512241.A0A553IB40"/>
<dbReference type="Proteomes" id="UP000319160">
    <property type="component" value="Unassembled WGS sequence"/>
</dbReference>
<keyword evidence="2" id="KW-1185">Reference proteome</keyword>
<protein>
    <submittedName>
        <fullName evidence="1">Uncharacterized protein</fullName>
    </submittedName>
</protein>
<gene>
    <name evidence="1" type="ORF">FHL15_001698</name>
</gene>
<name>A0A553IB40_9PEZI</name>
<dbReference type="OrthoDB" id="2549237at2759"/>
<accession>A0A553IB40</accession>
<organism evidence="1 2">
    <name type="scientific">Xylaria flabelliformis</name>
    <dbReference type="NCBI Taxonomy" id="2512241"/>
    <lineage>
        <taxon>Eukaryota</taxon>
        <taxon>Fungi</taxon>
        <taxon>Dikarya</taxon>
        <taxon>Ascomycota</taxon>
        <taxon>Pezizomycotina</taxon>
        <taxon>Sordariomycetes</taxon>
        <taxon>Xylariomycetidae</taxon>
        <taxon>Xylariales</taxon>
        <taxon>Xylariaceae</taxon>
        <taxon>Xylaria</taxon>
    </lineage>
</organism>